<feature type="transmembrane region" description="Helical" evidence="1">
    <location>
        <begin position="20"/>
        <end position="44"/>
    </location>
</feature>
<dbReference type="AlphaFoldDB" id="A0A268NVB0"/>
<feature type="transmembrane region" description="Helical" evidence="1">
    <location>
        <begin position="120"/>
        <end position="140"/>
    </location>
</feature>
<keyword evidence="1" id="KW-0812">Transmembrane</keyword>
<protein>
    <recommendedName>
        <fullName evidence="4">DUF3278 domain-containing protein</fullName>
    </recommendedName>
</protein>
<gene>
    <name evidence="2" type="ORF">CHH72_18790</name>
</gene>
<name>A0A268NVB0_SHOCL</name>
<keyword evidence="1" id="KW-0472">Membrane</keyword>
<feature type="transmembrane region" description="Helical" evidence="1">
    <location>
        <begin position="92"/>
        <end position="114"/>
    </location>
</feature>
<accession>A0A268NVB0</accession>
<sequence length="155" mass="17226">MRSWIKDLLPNDEYKKQKLLNFLAEGLVISIFISVVFILTQTIFSLNMDASIALFIPVVVSITYVLIGYVGSGTEFANVATSADFQSERRKIVGSSITFGFIFSLLSILVTGLPKTIGDFLTLAGLGVIAFILMFLLNMFSLHRSYKKNKDLLDD</sequence>
<dbReference type="Proteomes" id="UP000216207">
    <property type="component" value="Unassembled WGS sequence"/>
</dbReference>
<feature type="transmembrane region" description="Helical" evidence="1">
    <location>
        <begin position="50"/>
        <end position="71"/>
    </location>
</feature>
<dbReference type="RefSeq" id="WP_095327206.1">
    <property type="nucleotide sequence ID" value="NZ_BOQS01000019.1"/>
</dbReference>
<evidence type="ECO:0000313" key="2">
    <source>
        <dbReference type="EMBL" id="PAE87358.1"/>
    </source>
</evidence>
<reference evidence="2 3" key="1">
    <citation type="submission" date="2017-07" db="EMBL/GenBank/DDBJ databases">
        <title>Isolation and whole genome analysis of endospore-forming bacteria from heroin.</title>
        <authorList>
            <person name="Kalinowski J."/>
            <person name="Ahrens B."/>
            <person name="Al-Dilaimi A."/>
            <person name="Winkler A."/>
            <person name="Wibberg D."/>
            <person name="Schleenbecker U."/>
            <person name="Ruckert C."/>
            <person name="Wolfel R."/>
            <person name="Grass G."/>
        </authorList>
    </citation>
    <scope>NUCLEOTIDE SEQUENCE [LARGE SCALE GENOMIC DNA]</scope>
    <source>
        <strain evidence="2 3">7539</strain>
    </source>
</reference>
<evidence type="ECO:0000313" key="3">
    <source>
        <dbReference type="Proteomes" id="UP000216207"/>
    </source>
</evidence>
<keyword evidence="1" id="KW-1133">Transmembrane helix</keyword>
<organism evidence="2 3">
    <name type="scientific">Shouchella clausii</name>
    <name type="common">Alkalihalobacillus clausii</name>
    <dbReference type="NCBI Taxonomy" id="79880"/>
    <lineage>
        <taxon>Bacteria</taxon>
        <taxon>Bacillati</taxon>
        <taxon>Bacillota</taxon>
        <taxon>Bacilli</taxon>
        <taxon>Bacillales</taxon>
        <taxon>Bacillaceae</taxon>
        <taxon>Shouchella</taxon>
    </lineage>
</organism>
<evidence type="ECO:0000256" key="1">
    <source>
        <dbReference type="SAM" id="Phobius"/>
    </source>
</evidence>
<comment type="caution">
    <text evidence="2">The sequence shown here is derived from an EMBL/GenBank/DDBJ whole genome shotgun (WGS) entry which is preliminary data.</text>
</comment>
<evidence type="ECO:0008006" key="4">
    <source>
        <dbReference type="Google" id="ProtNLM"/>
    </source>
</evidence>
<dbReference type="EMBL" id="NPCC01000035">
    <property type="protein sequence ID" value="PAE87358.1"/>
    <property type="molecule type" value="Genomic_DNA"/>
</dbReference>
<proteinExistence type="predicted"/>